<proteinExistence type="predicted"/>
<accession>A0ABP2ZW80</accession>
<dbReference type="EMBL" id="AXOM01000016">
    <property type="protein sequence ID" value="ESS59411.1"/>
    <property type="molecule type" value="Genomic_DNA"/>
</dbReference>
<evidence type="ECO:0000313" key="2">
    <source>
        <dbReference type="Proteomes" id="UP000017834"/>
    </source>
</evidence>
<keyword evidence="2" id="KW-1185">Reference proteome</keyword>
<comment type="caution">
    <text evidence="1">The sequence shown here is derived from an EMBL/GenBank/DDBJ whole genome shotgun (WGS) entry which is preliminary data.</text>
</comment>
<gene>
    <name evidence="1" type="ORF">EDP2_3641</name>
</gene>
<sequence length="234" mass="27228">MERYLLDITDSYERFICMSSDVGLRHYISFPEISSWGYEKFVITLENIEINMSEDIWFSPILNQKPNSIIASLLKEVDIGEPECILTVVLKRARVLMDKKCVFMLLEKGGEKHYHSDDCGFDVGDKYILLAGRSADYHDTMVWLRIIATGKIFLEFDEFDIIAQSVELNNNISIESAKELNKAQELFIDLKKRDFNALHLNGVQSPFHDYSYFSRYFNYSENNNIAIKPYNAKE</sequence>
<organism evidence="1 2">
    <name type="scientific">Enterobacter cloacae S611</name>
    <dbReference type="NCBI Taxonomy" id="1399146"/>
    <lineage>
        <taxon>Bacteria</taxon>
        <taxon>Pseudomonadati</taxon>
        <taxon>Pseudomonadota</taxon>
        <taxon>Gammaproteobacteria</taxon>
        <taxon>Enterobacterales</taxon>
        <taxon>Enterobacteriaceae</taxon>
        <taxon>Enterobacter</taxon>
        <taxon>Enterobacter cloacae complex</taxon>
    </lineage>
</organism>
<name>A0ABP2ZW80_ENTCL</name>
<dbReference type="Proteomes" id="UP000017834">
    <property type="component" value="Unassembled WGS sequence"/>
</dbReference>
<evidence type="ECO:0000313" key="1">
    <source>
        <dbReference type="EMBL" id="ESS59411.1"/>
    </source>
</evidence>
<protein>
    <submittedName>
        <fullName evidence="1">Uncharacterized protein</fullName>
    </submittedName>
</protein>
<reference evidence="1 2" key="1">
    <citation type="journal article" date="2014" name="Genome Announc.">
        <title>Draft Genome Sequence of Enterobacter cloacae Strain S611.</title>
        <authorList>
            <person name="Wang D."/>
            <person name="Han C.S."/>
            <person name="Dichosa A.E."/>
            <person name="Gleasner C.D."/>
            <person name="Johnson S.L."/>
            <person name="Daligault H.E."/>
            <person name="Davenport K.W."/>
            <person name="Li P.E."/>
            <person name="Pierson E.A."/>
            <person name="Pierson L.S.III."/>
        </authorList>
    </citation>
    <scope>NUCLEOTIDE SEQUENCE [LARGE SCALE GENOMIC DNA]</scope>
    <source>
        <strain evidence="1 2">S611</strain>
    </source>
</reference>